<accession>A0A8J3UF99</accession>
<sequence length="71" mass="7627">MARYRATNKGHIEGTRQEPGRAVRLVDVDRRRHASGRDVQVAFEVARVVPPPPAHRAEGLAPGMGAAASDS</sequence>
<dbReference type="Proteomes" id="UP000622547">
    <property type="component" value="Unassembled WGS sequence"/>
</dbReference>
<dbReference type="EMBL" id="BOOP01000031">
    <property type="protein sequence ID" value="GII41279.1"/>
    <property type="molecule type" value="Genomic_DNA"/>
</dbReference>
<organism evidence="2 3">
    <name type="scientific">Planotetraspora phitsanulokensis</name>
    <dbReference type="NCBI Taxonomy" id="575192"/>
    <lineage>
        <taxon>Bacteria</taxon>
        <taxon>Bacillati</taxon>
        <taxon>Actinomycetota</taxon>
        <taxon>Actinomycetes</taxon>
        <taxon>Streptosporangiales</taxon>
        <taxon>Streptosporangiaceae</taxon>
        <taxon>Planotetraspora</taxon>
    </lineage>
</organism>
<evidence type="ECO:0000313" key="3">
    <source>
        <dbReference type="Proteomes" id="UP000622547"/>
    </source>
</evidence>
<protein>
    <submittedName>
        <fullName evidence="2">Uncharacterized protein</fullName>
    </submittedName>
</protein>
<dbReference type="AlphaFoldDB" id="A0A8J3UF99"/>
<feature type="region of interest" description="Disordered" evidence="1">
    <location>
        <begin position="51"/>
        <end position="71"/>
    </location>
</feature>
<proteinExistence type="predicted"/>
<comment type="caution">
    <text evidence="2">The sequence shown here is derived from an EMBL/GenBank/DDBJ whole genome shotgun (WGS) entry which is preliminary data.</text>
</comment>
<reference evidence="2 3" key="1">
    <citation type="submission" date="2021-01" db="EMBL/GenBank/DDBJ databases">
        <title>Whole genome shotgun sequence of Planotetraspora phitsanulokensis NBRC 104273.</title>
        <authorList>
            <person name="Komaki H."/>
            <person name="Tamura T."/>
        </authorList>
    </citation>
    <scope>NUCLEOTIDE SEQUENCE [LARGE SCALE GENOMIC DNA]</scope>
    <source>
        <strain evidence="2 3">NBRC 104273</strain>
    </source>
</reference>
<evidence type="ECO:0000256" key="1">
    <source>
        <dbReference type="SAM" id="MobiDB-lite"/>
    </source>
</evidence>
<evidence type="ECO:0000313" key="2">
    <source>
        <dbReference type="EMBL" id="GII41279.1"/>
    </source>
</evidence>
<name>A0A8J3UF99_9ACTN</name>
<gene>
    <name evidence="2" type="ORF">Pph01_62820</name>
</gene>
<keyword evidence="3" id="KW-1185">Reference proteome</keyword>